<feature type="domain" description="Cupin type-2" evidence="2">
    <location>
        <begin position="23"/>
        <end position="93"/>
    </location>
</feature>
<proteinExistence type="predicted"/>
<name>A0ABT3CN11_9MYCO</name>
<evidence type="ECO:0000259" key="2">
    <source>
        <dbReference type="Pfam" id="PF07883"/>
    </source>
</evidence>
<organism evidence="3 4">
    <name type="scientific">Mycolicibacterium komossense</name>
    <dbReference type="NCBI Taxonomy" id="1779"/>
    <lineage>
        <taxon>Bacteria</taxon>
        <taxon>Bacillati</taxon>
        <taxon>Actinomycetota</taxon>
        <taxon>Actinomycetes</taxon>
        <taxon>Mycobacteriales</taxon>
        <taxon>Mycobacteriaceae</taxon>
        <taxon>Mycolicibacterium</taxon>
    </lineage>
</organism>
<dbReference type="PANTHER" id="PTHR40112">
    <property type="entry name" value="H2HPP ISOMERASE"/>
    <property type="match status" value="1"/>
</dbReference>
<evidence type="ECO:0000313" key="4">
    <source>
        <dbReference type="Proteomes" id="UP001526201"/>
    </source>
</evidence>
<keyword evidence="4" id="KW-1185">Reference proteome</keyword>
<reference evidence="3 4" key="1">
    <citation type="journal article" date="2022" name="BMC Genomics">
        <title>Comparative genome analysis of mycobacteria focusing on tRNA and non-coding RNA.</title>
        <authorList>
            <person name="Behra P.R.K."/>
            <person name="Pettersson B.M.F."/>
            <person name="Ramesh M."/>
            <person name="Das S."/>
            <person name="Dasgupta S."/>
            <person name="Kirsebom L.A."/>
        </authorList>
    </citation>
    <scope>NUCLEOTIDE SEQUENCE [LARGE SCALE GENOMIC DNA]</scope>
    <source>
        <strain evidence="3 4">DSM 44078</strain>
    </source>
</reference>
<dbReference type="EMBL" id="JACKTY010000052">
    <property type="protein sequence ID" value="MCV7230797.1"/>
    <property type="molecule type" value="Genomic_DNA"/>
</dbReference>
<dbReference type="InterPro" id="IPR014710">
    <property type="entry name" value="RmlC-like_jellyroll"/>
</dbReference>
<dbReference type="InterPro" id="IPR013096">
    <property type="entry name" value="Cupin_2"/>
</dbReference>
<accession>A0ABT3CN11</accession>
<dbReference type="Gene3D" id="2.60.120.10">
    <property type="entry name" value="Jelly Rolls"/>
    <property type="match status" value="1"/>
</dbReference>
<dbReference type="Pfam" id="PF07883">
    <property type="entry name" value="Cupin_2"/>
    <property type="match status" value="1"/>
</dbReference>
<dbReference type="Proteomes" id="UP001526201">
    <property type="component" value="Unassembled WGS sequence"/>
</dbReference>
<feature type="region of interest" description="Disordered" evidence="1">
    <location>
        <begin position="1"/>
        <end position="36"/>
    </location>
</feature>
<dbReference type="InterPro" id="IPR011051">
    <property type="entry name" value="RmlC_Cupin_sf"/>
</dbReference>
<dbReference type="SUPFAM" id="SSF51182">
    <property type="entry name" value="RmlC-like cupins"/>
    <property type="match status" value="1"/>
</dbReference>
<dbReference type="InterPro" id="IPR052535">
    <property type="entry name" value="Bacilysin_H2HPP_isomerase"/>
</dbReference>
<evidence type="ECO:0000256" key="1">
    <source>
        <dbReference type="SAM" id="MobiDB-lite"/>
    </source>
</evidence>
<dbReference type="PANTHER" id="PTHR40112:SF1">
    <property type="entry name" value="H2HPP ISOMERASE"/>
    <property type="match status" value="1"/>
</dbReference>
<protein>
    <submittedName>
        <fullName evidence="3">Cupin domain-containing protein</fullName>
    </submittedName>
</protein>
<sequence length="113" mass="12320">MQRFEAISNSSVGSEKLWMGQTHVSPSTASGDHHHGEAETAIYVVSGNPEFVFIDENTGQESRIQAAPGDYVFVPPYTPHREENNDPQQEAVVVIARSTQEAIVVNLPSLTGQ</sequence>
<gene>
    <name evidence="3" type="ORF">H7J73_32810</name>
</gene>
<comment type="caution">
    <text evidence="3">The sequence shown here is derived from an EMBL/GenBank/DDBJ whole genome shotgun (WGS) entry which is preliminary data.</text>
</comment>
<evidence type="ECO:0000313" key="3">
    <source>
        <dbReference type="EMBL" id="MCV7230797.1"/>
    </source>
</evidence>